<evidence type="ECO:0000313" key="2">
    <source>
        <dbReference type="Proteomes" id="UP000295537"/>
    </source>
</evidence>
<reference evidence="1 2" key="1">
    <citation type="submission" date="2019-03" db="EMBL/GenBank/DDBJ databases">
        <title>Genomic Encyclopedia of Type Strains, Phase IV (KMG-IV): sequencing the most valuable type-strain genomes for metagenomic binning, comparative biology and taxonomic classification.</title>
        <authorList>
            <person name="Goeker M."/>
        </authorList>
    </citation>
    <scope>NUCLEOTIDE SEQUENCE [LARGE SCALE GENOMIC DNA]</scope>
    <source>
        <strain evidence="1 2">DSM 16380</strain>
    </source>
</reference>
<organism evidence="1 2">
    <name type="scientific">Nicoletella semolina</name>
    <dbReference type="NCBI Taxonomy" id="271160"/>
    <lineage>
        <taxon>Bacteria</taxon>
        <taxon>Pseudomonadati</taxon>
        <taxon>Pseudomonadota</taxon>
        <taxon>Gammaproteobacteria</taxon>
        <taxon>Pasteurellales</taxon>
        <taxon>Pasteurellaceae</taxon>
        <taxon>Nicoletella</taxon>
    </lineage>
</organism>
<dbReference type="OrthoDB" id="5678714at2"/>
<comment type="caution">
    <text evidence="1">The sequence shown here is derived from an EMBL/GenBank/DDBJ whole genome shotgun (WGS) entry which is preliminary data.</text>
</comment>
<accession>A0A4R2NBX7</accession>
<evidence type="ECO:0000313" key="1">
    <source>
        <dbReference type="EMBL" id="TCP18544.1"/>
    </source>
</evidence>
<dbReference type="SUPFAM" id="SSF160472">
    <property type="entry name" value="NMB0513-like"/>
    <property type="match status" value="1"/>
</dbReference>
<evidence type="ECO:0008006" key="3">
    <source>
        <dbReference type="Google" id="ProtNLM"/>
    </source>
</evidence>
<proteinExistence type="predicted"/>
<name>A0A4R2NBX7_9PAST</name>
<dbReference type="Pfam" id="PF04591">
    <property type="entry name" value="DUF596"/>
    <property type="match status" value="1"/>
</dbReference>
<gene>
    <name evidence="1" type="ORF">EV693_102224</name>
</gene>
<keyword evidence="2" id="KW-1185">Reference proteome</keyword>
<protein>
    <recommendedName>
        <fullName evidence="3">DUF596 domain-containing protein</fullName>
    </recommendedName>
</protein>
<dbReference type="Gene3D" id="1.10.3510.10">
    <property type="entry name" value="NMB0513-like"/>
    <property type="match status" value="1"/>
</dbReference>
<dbReference type="Proteomes" id="UP000295537">
    <property type="component" value="Unassembled WGS sequence"/>
</dbReference>
<dbReference type="EMBL" id="SLXJ01000002">
    <property type="protein sequence ID" value="TCP18544.1"/>
    <property type="molecule type" value="Genomic_DNA"/>
</dbReference>
<dbReference type="RefSeq" id="WP_132500785.1">
    <property type="nucleotide sequence ID" value="NZ_LVXA01000001.1"/>
</dbReference>
<dbReference type="InterPro" id="IPR007670">
    <property type="entry name" value="DUF596"/>
</dbReference>
<sequence length="122" mass="14540">MLDKLTNNQYNKLMAENKGLLLNAMFVGFEEEFGFIEDNPDVKEMFLEFMGDLIRIGEMKLADGKNFLKGNIEEQIDLFRQAWPKEYDDNDPEKDIHYLWWFAAAPACAVWIWEDGYEEWTW</sequence>
<dbReference type="AlphaFoldDB" id="A0A4R2NBX7"/>
<dbReference type="InterPro" id="IPR023138">
    <property type="entry name" value="NMB0513-like_sf"/>
</dbReference>